<evidence type="ECO:0008006" key="3">
    <source>
        <dbReference type="Google" id="ProtNLM"/>
    </source>
</evidence>
<proteinExistence type="predicted"/>
<name>A0ABW7EYH9_9BURK</name>
<evidence type="ECO:0000313" key="2">
    <source>
        <dbReference type="Proteomes" id="UP001606300"/>
    </source>
</evidence>
<protein>
    <recommendedName>
        <fullName evidence="3">DnaA protein helix-turn-helix</fullName>
    </recommendedName>
</protein>
<accession>A0ABW7EYH9</accession>
<dbReference type="InterPro" id="IPR036515">
    <property type="entry name" value="Transposase_17_sf"/>
</dbReference>
<evidence type="ECO:0000313" key="1">
    <source>
        <dbReference type="EMBL" id="MFG6417211.1"/>
    </source>
</evidence>
<dbReference type="SUPFAM" id="SSF143422">
    <property type="entry name" value="Transposase IS200-like"/>
    <property type="match status" value="1"/>
</dbReference>
<dbReference type="EMBL" id="JBIGHY010000018">
    <property type="protein sequence ID" value="MFG6417211.1"/>
    <property type="molecule type" value="Genomic_DNA"/>
</dbReference>
<reference evidence="1 2" key="1">
    <citation type="submission" date="2024-09" db="EMBL/GenBank/DDBJ databases">
        <title>Novel species of the genus Pelomonas and Roseateles isolated from streams.</title>
        <authorList>
            <person name="Lu H."/>
        </authorList>
    </citation>
    <scope>NUCLEOTIDE SEQUENCE [LARGE SCALE GENOMIC DNA]</scope>
    <source>
        <strain evidence="1 2">DC23W</strain>
    </source>
</reference>
<comment type="caution">
    <text evidence="1">The sequence shown here is derived from an EMBL/GenBank/DDBJ whole genome shotgun (WGS) entry which is preliminary data.</text>
</comment>
<dbReference type="RefSeq" id="WP_394473270.1">
    <property type="nucleotide sequence ID" value="NZ_JBIGHY010000018.1"/>
</dbReference>
<sequence length="333" mass="35545">MDRSISEDEAPKVWHIYWQVVVGRDLIANALLARQIRKRLLGAHDAPGRELLYYLILSREIHLLSLLPKGDSAASLGNGLSNVIAKRVRQADGAHGAVFRDRYHAHCIGGSEALREEVRMLAWRPVAAGVSATPSNFKHAALRSILGMSLGEELHVTALLEHLGGTLPLGRVRLRQALTARPSDLEVLQWELSKGLVSARGAVGPAGSVARHVSGPAATLVAASAGKSIDGGLQLLELWVATRLRLPAPPLAPQRGLLAAKARALVASLAVQMGLCPASYAASYFGRARATLSEQMKSLRSRLADRAILAIPADRIVREAVDLMANASASEGK</sequence>
<keyword evidence="2" id="KW-1185">Reference proteome</keyword>
<dbReference type="Proteomes" id="UP001606300">
    <property type="component" value="Unassembled WGS sequence"/>
</dbReference>
<gene>
    <name evidence="1" type="ORF">ACG02S_25270</name>
</gene>
<organism evidence="1 2">
    <name type="scientific">Pelomonas dachongensis</name>
    <dbReference type="NCBI Taxonomy" id="3299029"/>
    <lineage>
        <taxon>Bacteria</taxon>
        <taxon>Pseudomonadati</taxon>
        <taxon>Pseudomonadota</taxon>
        <taxon>Betaproteobacteria</taxon>
        <taxon>Burkholderiales</taxon>
        <taxon>Sphaerotilaceae</taxon>
        <taxon>Roseateles</taxon>
    </lineage>
</organism>
<dbReference type="Gene3D" id="3.30.70.1290">
    <property type="entry name" value="Transposase IS200-like"/>
    <property type="match status" value="1"/>
</dbReference>